<reference evidence="4" key="1">
    <citation type="submission" date="2017-09" db="EMBL/GenBank/DDBJ databases">
        <title>Depth-based differentiation of microbial function through sediment-hosted aquifers and enrichment of novel symbionts in the deep terrestrial subsurface.</title>
        <authorList>
            <person name="Probst A.J."/>
            <person name="Ladd B."/>
            <person name="Jarett J.K."/>
            <person name="Geller-Mcgrath D.E."/>
            <person name="Sieber C.M.K."/>
            <person name="Emerson J.B."/>
            <person name="Anantharaman K."/>
            <person name="Thomas B.C."/>
            <person name="Malmstrom R."/>
            <person name="Stieglmeier M."/>
            <person name="Klingl A."/>
            <person name="Woyke T."/>
            <person name="Ryan C.M."/>
            <person name="Banfield J.F."/>
        </authorList>
    </citation>
    <scope>NUCLEOTIDE SEQUENCE [LARGE SCALE GENOMIC DNA]</scope>
</reference>
<keyword evidence="2" id="KW-0732">Signal</keyword>
<organism evidence="3 4">
    <name type="scientific">Candidatus Magasanikbacteria bacterium CG10_big_fil_rev_8_21_14_0_10_42_10</name>
    <dbReference type="NCBI Taxonomy" id="1974649"/>
    <lineage>
        <taxon>Bacteria</taxon>
        <taxon>Candidatus Magasanikiibacteriota</taxon>
    </lineage>
</organism>
<evidence type="ECO:0000313" key="4">
    <source>
        <dbReference type="Proteomes" id="UP000231530"/>
    </source>
</evidence>
<feature type="signal peptide" evidence="2">
    <location>
        <begin position="1"/>
        <end position="34"/>
    </location>
</feature>
<proteinExistence type="predicted"/>
<dbReference type="InterPro" id="IPR043993">
    <property type="entry name" value="T4SS_pilin"/>
</dbReference>
<keyword evidence="1" id="KW-0472">Membrane</keyword>
<dbReference type="EMBL" id="PFBY01000020">
    <property type="protein sequence ID" value="PIR76532.1"/>
    <property type="molecule type" value="Genomic_DNA"/>
</dbReference>
<feature type="chain" id="PRO_5013883807" description="DUF4190 domain-containing protein" evidence="2">
    <location>
        <begin position="35"/>
        <end position="152"/>
    </location>
</feature>
<feature type="transmembrane region" description="Helical" evidence="1">
    <location>
        <begin position="116"/>
        <end position="137"/>
    </location>
</feature>
<comment type="caution">
    <text evidence="3">The sequence shown here is derived from an EMBL/GenBank/DDBJ whole genome shotgun (WGS) entry which is preliminary data.</text>
</comment>
<sequence>MKKTIVRLSQYRTTLMLAAAVLMSLVFLPTTVFAGPVDPDSPAASEFGLSKYGEGGTASATLGLGSTALDQAVVGLINVMLGFLGLIAVIIILIGGFKWMTAGGNEDKVGEARKTIFAGIIGLAIILFAWGITTFVVQQLGKASGISQFSGY</sequence>
<keyword evidence="1" id="KW-0812">Transmembrane</keyword>
<evidence type="ECO:0008006" key="5">
    <source>
        <dbReference type="Google" id="ProtNLM"/>
    </source>
</evidence>
<keyword evidence="1" id="KW-1133">Transmembrane helix</keyword>
<dbReference type="AlphaFoldDB" id="A0A2H0TWK2"/>
<evidence type="ECO:0000256" key="2">
    <source>
        <dbReference type="SAM" id="SignalP"/>
    </source>
</evidence>
<protein>
    <recommendedName>
        <fullName evidence="5">DUF4190 domain-containing protein</fullName>
    </recommendedName>
</protein>
<dbReference type="Proteomes" id="UP000231530">
    <property type="component" value="Unassembled WGS sequence"/>
</dbReference>
<accession>A0A2H0TWK2</accession>
<dbReference type="Pfam" id="PF18895">
    <property type="entry name" value="T4SS_pilin"/>
    <property type="match status" value="1"/>
</dbReference>
<name>A0A2H0TWK2_9BACT</name>
<feature type="transmembrane region" description="Helical" evidence="1">
    <location>
        <begin position="72"/>
        <end position="95"/>
    </location>
</feature>
<evidence type="ECO:0000313" key="3">
    <source>
        <dbReference type="EMBL" id="PIR76532.1"/>
    </source>
</evidence>
<gene>
    <name evidence="3" type="ORF">COU32_01560</name>
</gene>
<evidence type="ECO:0000256" key="1">
    <source>
        <dbReference type="SAM" id="Phobius"/>
    </source>
</evidence>